<dbReference type="EMBL" id="LR796551">
    <property type="protein sequence ID" value="CAB4150934.1"/>
    <property type="molecule type" value="Genomic_DNA"/>
</dbReference>
<dbReference type="EMBL" id="LR798431">
    <property type="protein sequence ID" value="CAB5231006.1"/>
    <property type="molecule type" value="Genomic_DNA"/>
</dbReference>
<dbReference type="EMBL" id="LR796983">
    <property type="protein sequence ID" value="CAB4179604.1"/>
    <property type="molecule type" value="Genomic_DNA"/>
</dbReference>
<evidence type="ECO:0000313" key="5">
    <source>
        <dbReference type="EMBL" id="CAB4185648.1"/>
    </source>
</evidence>
<evidence type="ECO:0000313" key="1">
    <source>
        <dbReference type="EMBL" id="CAB4145993.1"/>
    </source>
</evidence>
<proteinExistence type="predicted"/>
<dbReference type="EMBL" id="LR797080">
    <property type="protein sequence ID" value="CAB4185648.1"/>
    <property type="molecule type" value="Genomic_DNA"/>
</dbReference>
<protein>
    <submittedName>
        <fullName evidence="2">Uncharacterized protein</fullName>
    </submittedName>
</protein>
<accession>A0A6J5MVG4</accession>
<evidence type="ECO:0000313" key="9">
    <source>
        <dbReference type="EMBL" id="CAB5231006.1"/>
    </source>
</evidence>
<evidence type="ECO:0000313" key="3">
    <source>
        <dbReference type="EMBL" id="CAB4174948.1"/>
    </source>
</evidence>
<evidence type="ECO:0000313" key="6">
    <source>
        <dbReference type="EMBL" id="CAB4188918.1"/>
    </source>
</evidence>
<organism evidence="2">
    <name type="scientific">uncultured Caudovirales phage</name>
    <dbReference type="NCBI Taxonomy" id="2100421"/>
    <lineage>
        <taxon>Viruses</taxon>
        <taxon>Duplodnaviria</taxon>
        <taxon>Heunggongvirae</taxon>
        <taxon>Uroviricota</taxon>
        <taxon>Caudoviricetes</taxon>
        <taxon>Peduoviridae</taxon>
        <taxon>Maltschvirus</taxon>
        <taxon>Maltschvirus maltsch</taxon>
    </lineage>
</organism>
<dbReference type="EMBL" id="LR796457">
    <property type="protein sequence ID" value="CAB4145993.1"/>
    <property type="molecule type" value="Genomic_DNA"/>
</dbReference>
<gene>
    <name evidence="4" type="ORF">UFOVP1032_13</name>
    <name evidence="5" type="ORF">UFOVP1125_81</name>
    <name evidence="6" type="ORF">UFOVP1173_27</name>
    <name evidence="7" type="ORF">UFOVP1241_97</name>
    <name evidence="8" type="ORF">UFOVP1491_13</name>
    <name evidence="9" type="ORF">UFOVP1579_13</name>
    <name evidence="1" type="ORF">UFOVP485_108</name>
    <name evidence="2" type="ORF">UFOVP575_60</name>
    <name evidence="3" type="ORF">UFOVP963_100</name>
</gene>
<dbReference type="EMBL" id="LR797131">
    <property type="protein sequence ID" value="CAB4188918.1"/>
    <property type="molecule type" value="Genomic_DNA"/>
</dbReference>
<evidence type="ECO:0000313" key="4">
    <source>
        <dbReference type="EMBL" id="CAB4179604.1"/>
    </source>
</evidence>
<evidence type="ECO:0000313" key="8">
    <source>
        <dbReference type="EMBL" id="CAB4217163.1"/>
    </source>
</evidence>
<name>A0A6J5MVG4_9CAUD</name>
<evidence type="ECO:0000313" key="2">
    <source>
        <dbReference type="EMBL" id="CAB4150934.1"/>
    </source>
</evidence>
<evidence type="ECO:0000313" key="7">
    <source>
        <dbReference type="EMBL" id="CAB4192810.1"/>
    </source>
</evidence>
<sequence length="105" mass="12496">MVDKKDIRSMVKHFMFVGPDEKHDLMDGLADYIVNELNKRNWVVIEKDFHPWHEYGMKMNYVTPVFCQMHDGGYDYLDETQRTEMDEGLDPCIETMMIQEGAWQS</sequence>
<dbReference type="EMBL" id="LR796915">
    <property type="protein sequence ID" value="CAB4174948.1"/>
    <property type="molecule type" value="Genomic_DNA"/>
</dbReference>
<dbReference type="EMBL" id="LR797455">
    <property type="protein sequence ID" value="CAB4217163.1"/>
    <property type="molecule type" value="Genomic_DNA"/>
</dbReference>
<reference evidence="2" key="1">
    <citation type="submission" date="2020-04" db="EMBL/GenBank/DDBJ databases">
        <authorList>
            <person name="Chiriac C."/>
            <person name="Salcher M."/>
            <person name="Ghai R."/>
            <person name="Kavagutti S V."/>
        </authorList>
    </citation>
    <scope>NUCLEOTIDE SEQUENCE</scope>
</reference>
<dbReference type="EMBL" id="LR797188">
    <property type="protein sequence ID" value="CAB4192810.1"/>
    <property type="molecule type" value="Genomic_DNA"/>
</dbReference>